<dbReference type="Gene3D" id="1.10.10.10">
    <property type="entry name" value="Winged helix-like DNA-binding domain superfamily/Winged helix DNA-binding domain"/>
    <property type="match status" value="1"/>
</dbReference>
<dbReference type="InterPro" id="IPR041664">
    <property type="entry name" value="AAA_16"/>
</dbReference>
<dbReference type="EMBL" id="JABRWJ010000014">
    <property type="protein sequence ID" value="NRF71837.1"/>
    <property type="molecule type" value="Genomic_DNA"/>
</dbReference>
<proteinExistence type="predicted"/>
<dbReference type="RefSeq" id="WP_173133871.1">
    <property type="nucleotide sequence ID" value="NZ_JABRWJ010000014.1"/>
</dbReference>
<feature type="domain" description="Bacterial transcriptional activator" evidence="2">
    <location>
        <begin position="94"/>
        <end position="231"/>
    </location>
</feature>
<dbReference type="InterPro" id="IPR005158">
    <property type="entry name" value="BTAD"/>
</dbReference>
<comment type="caution">
    <text evidence="3">The sequence shown here is derived from an EMBL/GenBank/DDBJ whole genome shotgun (WGS) entry which is preliminary data.</text>
</comment>
<dbReference type="SUPFAM" id="SSF52540">
    <property type="entry name" value="P-loop containing nucleoside triphosphate hydrolases"/>
    <property type="match status" value="1"/>
</dbReference>
<gene>
    <name evidence="3" type="ORF">HLB44_33110</name>
</gene>
<dbReference type="SMART" id="SM01043">
    <property type="entry name" value="BTAD"/>
    <property type="match status" value="1"/>
</dbReference>
<keyword evidence="4" id="KW-1185">Reference proteome</keyword>
<reference evidence="3 4" key="1">
    <citation type="submission" date="2020-05" db="EMBL/GenBank/DDBJ databases">
        <title>Aquincola sp. isolate from soil.</title>
        <authorList>
            <person name="Han J."/>
            <person name="Kim D.-U."/>
        </authorList>
    </citation>
    <scope>NUCLEOTIDE SEQUENCE [LARGE SCALE GENOMIC DNA]</scope>
    <source>
        <strain evidence="3 4">S2</strain>
    </source>
</reference>
<dbReference type="Pfam" id="PF13191">
    <property type="entry name" value="AAA_16"/>
    <property type="match status" value="1"/>
</dbReference>
<dbReference type="InterPro" id="IPR011990">
    <property type="entry name" value="TPR-like_helical_dom_sf"/>
</dbReference>
<dbReference type="Proteomes" id="UP000737171">
    <property type="component" value="Unassembled WGS sequence"/>
</dbReference>
<sequence length="1142" mass="122624">MTAAFELQLFGFPRLQRHGRPCALGSRKALAILAVLAIEARSPRDRLSAWLWPDVEAAAARRNLRRDLFRLRELGLPVAEDADGGLVLEASVAVDVRRFRQALADGEHGTALQIAARTVLEGLDGVAGPPFDQWLAEQRHGLLQRRQQALQDEAERLAAAGESDAALALWRQALDEDPCHEAALRAAMQRLQIRGERAAALSLYERSAEALRSELGVAPSPAVQALARQLRRDPPSPDARPAAAPAQPAPEPAPATARSLLAERPPFVPRGAPEAALRAACRPGRRIYLSGVPGVGKTRLACECAAHCGAWLRLACLANDSGQPYSTAVRALRSLREAAPDTALPEWVQRELAQLMPELGPPPHALATAEARRRLEAACAEALRCQLQDNFNAVVLDDWQWCDPDSAELLASLGAAGSSVACIVAFRSAQLPLPLLQQLRLEVDGGRADLVELSGLDEHETLALVRALSASPQGERFARRLQQATDGNAFFLLETLRHLFEQGLLREDAGGGWSTPFDERTQDYAELPVPVSVREAVRARARALGDPTRRLLEAASLLGGVFDPALLEGIAPATAAEAVHLLELAEAARLVQPADAGYRFAHDLVRQSLAESLSPARRQWLHGRLALRLAERGGAPALIAAQHEQAGDGTAAVSWRLRAGDAAWRVHALAEARQQYEQALADRPAPDDEVRARLALSRLQIRLADQAAAAAEVDAACAAANRAGAAQRLAALLARAELWAAGDRSDDCLTLLDSLAADLARAPVAERARALTLRSKVLRRRGRHDDARALDEAAIALLESTPEAQRELAVTLNGAARLAIGRGEPLGGEALASRAAAAAEAVDDPGMLAEALSTLGVCILHGRADREAARAVLDRARGVAQACRHVPAQRSAILNLVKIHTDSGDAEAALALLLEGEALAPGFEHQVAEQAFGQARFYVHYLRGQVAEADLAAQRLLALARRIGDRGTLRMSLLMVVDLYLHVDRLDQAQALLAEVEATADAEMPVGMRSMLLAKRAWLHLVRGEPAAAQVLMDQVDRDNNYRFEDKALLAWVGAAVALARGNTDAAADWLHSVDMQAELPTEMLAMLLVQHLLWARAAGRPDDAARQRAESLLGAGRVPALEARRLCEALDLALVKPITAA</sequence>
<accession>A0ABX2ESW2</accession>
<dbReference type="SUPFAM" id="SSF48452">
    <property type="entry name" value="TPR-like"/>
    <property type="match status" value="3"/>
</dbReference>
<dbReference type="InterPro" id="IPR027417">
    <property type="entry name" value="P-loop_NTPase"/>
</dbReference>
<evidence type="ECO:0000259" key="2">
    <source>
        <dbReference type="SMART" id="SM01043"/>
    </source>
</evidence>
<feature type="region of interest" description="Disordered" evidence="1">
    <location>
        <begin position="229"/>
        <end position="256"/>
    </location>
</feature>
<evidence type="ECO:0000313" key="3">
    <source>
        <dbReference type="EMBL" id="NRF71837.1"/>
    </source>
</evidence>
<evidence type="ECO:0000313" key="4">
    <source>
        <dbReference type="Proteomes" id="UP000737171"/>
    </source>
</evidence>
<name>A0ABX2ESW2_9BURK</name>
<dbReference type="InterPro" id="IPR036388">
    <property type="entry name" value="WH-like_DNA-bd_sf"/>
</dbReference>
<dbReference type="Pfam" id="PF03704">
    <property type="entry name" value="BTAD"/>
    <property type="match status" value="1"/>
</dbReference>
<dbReference type="PANTHER" id="PTHR35807">
    <property type="entry name" value="TRANSCRIPTIONAL REGULATOR REDD-RELATED"/>
    <property type="match status" value="1"/>
</dbReference>
<dbReference type="Gene3D" id="1.25.40.10">
    <property type="entry name" value="Tetratricopeptide repeat domain"/>
    <property type="match status" value="2"/>
</dbReference>
<protein>
    <submittedName>
        <fullName evidence="3">AAA family ATPase</fullName>
    </submittedName>
</protein>
<dbReference type="InterPro" id="IPR051677">
    <property type="entry name" value="AfsR-DnrI-RedD_regulator"/>
</dbReference>
<organism evidence="3 4">
    <name type="scientific">Pseudaquabacterium terrae</name>
    <dbReference type="NCBI Taxonomy" id="2732868"/>
    <lineage>
        <taxon>Bacteria</taxon>
        <taxon>Pseudomonadati</taxon>
        <taxon>Pseudomonadota</taxon>
        <taxon>Betaproteobacteria</taxon>
        <taxon>Burkholderiales</taxon>
        <taxon>Sphaerotilaceae</taxon>
        <taxon>Pseudaquabacterium</taxon>
    </lineage>
</organism>
<evidence type="ECO:0000256" key="1">
    <source>
        <dbReference type="SAM" id="MobiDB-lite"/>
    </source>
</evidence>